<dbReference type="Pfam" id="PF00440">
    <property type="entry name" value="TetR_N"/>
    <property type="match status" value="1"/>
</dbReference>
<name>A0A496PI87_9MICC</name>
<keyword evidence="5" id="KW-1185">Reference proteome</keyword>
<dbReference type="PANTHER" id="PTHR30055:SF226">
    <property type="entry name" value="HTH-TYPE TRANSCRIPTIONAL REGULATOR PKSA"/>
    <property type="match status" value="1"/>
</dbReference>
<feature type="domain" description="HTH tetR-type" evidence="3">
    <location>
        <begin position="3"/>
        <end position="63"/>
    </location>
</feature>
<dbReference type="Gene3D" id="1.10.10.60">
    <property type="entry name" value="Homeodomain-like"/>
    <property type="match status" value="1"/>
</dbReference>
<dbReference type="EMBL" id="QQXL01000005">
    <property type="protein sequence ID" value="RKW70185.1"/>
    <property type="molecule type" value="Genomic_DNA"/>
</dbReference>
<dbReference type="Proteomes" id="UP000273119">
    <property type="component" value="Unassembled WGS sequence"/>
</dbReference>
<dbReference type="SUPFAM" id="SSF46689">
    <property type="entry name" value="Homeodomain-like"/>
    <property type="match status" value="1"/>
</dbReference>
<dbReference type="GO" id="GO:0003700">
    <property type="term" value="F:DNA-binding transcription factor activity"/>
    <property type="evidence" value="ECO:0007669"/>
    <property type="project" value="TreeGrafter"/>
</dbReference>
<gene>
    <name evidence="4" type="ORF">DWQ67_09595</name>
</gene>
<accession>A0A496PI87</accession>
<dbReference type="RefSeq" id="WP_121485374.1">
    <property type="nucleotide sequence ID" value="NZ_QQXL01000005.1"/>
</dbReference>
<dbReference type="PRINTS" id="PR00455">
    <property type="entry name" value="HTHTETR"/>
</dbReference>
<dbReference type="AlphaFoldDB" id="A0A496PI87"/>
<protein>
    <submittedName>
        <fullName evidence="4">TetR family transcriptional regulator</fullName>
    </submittedName>
</protein>
<evidence type="ECO:0000256" key="2">
    <source>
        <dbReference type="PROSITE-ProRule" id="PRU00335"/>
    </source>
</evidence>
<reference evidence="4 5" key="1">
    <citation type="submission" date="2018-07" db="EMBL/GenBank/DDBJ databases">
        <title>Arthrobacter sp. nov., isolated from raw cow's milk with high bacterial count.</title>
        <authorList>
            <person name="Hahne J."/>
            <person name="Isele D."/>
            <person name="Lipski A."/>
        </authorList>
    </citation>
    <scope>NUCLEOTIDE SEQUENCE [LARGE SCALE GENOMIC DNA]</scope>
    <source>
        <strain evidence="4 5">JZ R-183</strain>
    </source>
</reference>
<evidence type="ECO:0000313" key="4">
    <source>
        <dbReference type="EMBL" id="RKW70185.1"/>
    </source>
</evidence>
<organism evidence="4 5">
    <name type="scientific">Galactobacter caseinivorans</name>
    <dbReference type="NCBI Taxonomy" id="2676123"/>
    <lineage>
        <taxon>Bacteria</taxon>
        <taxon>Bacillati</taxon>
        <taxon>Actinomycetota</taxon>
        <taxon>Actinomycetes</taxon>
        <taxon>Micrococcales</taxon>
        <taxon>Micrococcaceae</taxon>
        <taxon>Galactobacter</taxon>
    </lineage>
</organism>
<proteinExistence type="predicted"/>
<sequence>MPTPSRHPVPAAAVELLLERGFDATSVDELAAAAGVSRSTFFRRYGSKEDMVFSDQEDRIRAAAQALDGTSGPGALVPAALAVFDHHTSNQRLSQLRHELLHRVPALRDRELISTHRFERLFRTFLLEGGSGRDPLPDARRTSAVALAAAVVAVHNDHLRAWLRSPSAQVRPRLEAALLELVRRHGAAGAAVAGGGAATVVVVTAADQSPQAVAAAVERTLRERG</sequence>
<dbReference type="InterPro" id="IPR001647">
    <property type="entry name" value="HTH_TetR"/>
</dbReference>
<evidence type="ECO:0000259" key="3">
    <source>
        <dbReference type="PROSITE" id="PS50977"/>
    </source>
</evidence>
<dbReference type="InterPro" id="IPR009057">
    <property type="entry name" value="Homeodomain-like_sf"/>
</dbReference>
<dbReference type="GO" id="GO:0000976">
    <property type="term" value="F:transcription cis-regulatory region binding"/>
    <property type="evidence" value="ECO:0007669"/>
    <property type="project" value="TreeGrafter"/>
</dbReference>
<dbReference type="Gene3D" id="1.10.357.10">
    <property type="entry name" value="Tetracycline Repressor, domain 2"/>
    <property type="match status" value="1"/>
</dbReference>
<keyword evidence="1 2" id="KW-0238">DNA-binding</keyword>
<dbReference type="InterPro" id="IPR050109">
    <property type="entry name" value="HTH-type_TetR-like_transc_reg"/>
</dbReference>
<evidence type="ECO:0000313" key="5">
    <source>
        <dbReference type="Proteomes" id="UP000273119"/>
    </source>
</evidence>
<dbReference type="PROSITE" id="PS50977">
    <property type="entry name" value="HTH_TETR_2"/>
    <property type="match status" value="1"/>
</dbReference>
<evidence type="ECO:0000256" key="1">
    <source>
        <dbReference type="ARBA" id="ARBA00023125"/>
    </source>
</evidence>
<feature type="DNA-binding region" description="H-T-H motif" evidence="2">
    <location>
        <begin position="26"/>
        <end position="45"/>
    </location>
</feature>
<dbReference type="PANTHER" id="PTHR30055">
    <property type="entry name" value="HTH-TYPE TRANSCRIPTIONAL REGULATOR RUTR"/>
    <property type="match status" value="1"/>
</dbReference>
<comment type="caution">
    <text evidence="4">The sequence shown here is derived from an EMBL/GenBank/DDBJ whole genome shotgun (WGS) entry which is preliminary data.</text>
</comment>